<reference evidence="3" key="1">
    <citation type="submission" date="2022-11" db="UniProtKB">
        <authorList>
            <consortium name="WormBaseParasite"/>
        </authorList>
    </citation>
    <scope>IDENTIFICATION</scope>
</reference>
<accession>A0A915A1P4</accession>
<dbReference type="AlphaFoldDB" id="A0A915A1P4"/>
<name>A0A915A1P4_PARUN</name>
<evidence type="ECO:0000313" key="2">
    <source>
        <dbReference type="Proteomes" id="UP000887569"/>
    </source>
</evidence>
<feature type="region of interest" description="Disordered" evidence="1">
    <location>
        <begin position="39"/>
        <end position="58"/>
    </location>
</feature>
<sequence>MLCCCEMCFFEFATNSEALRLDIHYRMYASRKRCSNGPDTILPSSRKRRSSVSNGESADIEDSITTEALALKLDNLRENLVKKKIGSVDLAGFDVKRTCKMMEFLRSRQQVKRMMGNPRAFDENVGLNYNIAAVGGAKLLIDQTRTTRSISEKLVSCCRLNENEFLYDGLYGEHSEAKTIEQIKRNRQSSVLESFVDFQKQIQFKMSVLNHMAKKVAGRSSRSNTPAAGKKIKKGSQSKTPSRKGCIKGNQSKTPSRKGYINPLDSRRILDSYAMEVASQVTNRLKKRRVVGIPFNIHLLDDEEE</sequence>
<proteinExistence type="predicted"/>
<evidence type="ECO:0000313" key="3">
    <source>
        <dbReference type="WBParaSite" id="PgE175_g001_t01"/>
    </source>
</evidence>
<keyword evidence="2" id="KW-1185">Reference proteome</keyword>
<feature type="compositionally biased region" description="Basic residues" evidence="1">
    <location>
        <begin position="230"/>
        <end position="246"/>
    </location>
</feature>
<protein>
    <submittedName>
        <fullName evidence="3">Uncharacterized protein</fullName>
    </submittedName>
</protein>
<dbReference type="WBParaSite" id="PgE175_g001_t01">
    <property type="protein sequence ID" value="PgE175_g001_t01"/>
    <property type="gene ID" value="PgE175_g001"/>
</dbReference>
<evidence type="ECO:0000256" key="1">
    <source>
        <dbReference type="SAM" id="MobiDB-lite"/>
    </source>
</evidence>
<feature type="region of interest" description="Disordered" evidence="1">
    <location>
        <begin position="215"/>
        <end position="262"/>
    </location>
</feature>
<dbReference type="Proteomes" id="UP000887569">
    <property type="component" value="Unplaced"/>
</dbReference>
<organism evidence="2 3">
    <name type="scientific">Parascaris univalens</name>
    <name type="common">Nematode worm</name>
    <dbReference type="NCBI Taxonomy" id="6257"/>
    <lineage>
        <taxon>Eukaryota</taxon>
        <taxon>Metazoa</taxon>
        <taxon>Ecdysozoa</taxon>
        <taxon>Nematoda</taxon>
        <taxon>Chromadorea</taxon>
        <taxon>Rhabditida</taxon>
        <taxon>Spirurina</taxon>
        <taxon>Ascaridomorpha</taxon>
        <taxon>Ascaridoidea</taxon>
        <taxon>Ascarididae</taxon>
        <taxon>Parascaris</taxon>
    </lineage>
</organism>